<accession>A0A9N9TBH3</accession>
<dbReference type="PANTHER" id="PTHR22792">
    <property type="entry name" value="LUPUS LA PROTEIN-RELATED"/>
    <property type="match status" value="1"/>
</dbReference>
<evidence type="ECO:0000256" key="5">
    <source>
        <dbReference type="SAM" id="MobiDB-lite"/>
    </source>
</evidence>
<feature type="domain" description="HTH La-type RNA-binding" evidence="6">
    <location>
        <begin position="1"/>
        <end position="91"/>
    </location>
</feature>
<dbReference type="PANTHER" id="PTHR22792:SF166">
    <property type="entry name" value="LUPUS LA PROTEIN HOMOLOG"/>
    <property type="match status" value="1"/>
</dbReference>
<dbReference type="GO" id="GO:0010494">
    <property type="term" value="C:cytoplasmic stress granule"/>
    <property type="evidence" value="ECO:0007669"/>
    <property type="project" value="TreeGrafter"/>
</dbReference>
<dbReference type="AlphaFoldDB" id="A0A9N9TBH3"/>
<dbReference type="PROSITE" id="PS51939">
    <property type="entry name" value="XRRM"/>
    <property type="match status" value="1"/>
</dbReference>
<dbReference type="SMART" id="SM00715">
    <property type="entry name" value="LA"/>
    <property type="match status" value="1"/>
</dbReference>
<dbReference type="InterPro" id="IPR012677">
    <property type="entry name" value="Nucleotide-bd_a/b_plait_sf"/>
</dbReference>
<dbReference type="InterPro" id="IPR014886">
    <property type="entry name" value="La_xRRM"/>
</dbReference>
<dbReference type="InterPro" id="IPR000504">
    <property type="entry name" value="RRM_dom"/>
</dbReference>
<organism evidence="8 9">
    <name type="scientific">Phyllotreta striolata</name>
    <name type="common">Striped flea beetle</name>
    <name type="synonym">Crioceris striolata</name>
    <dbReference type="NCBI Taxonomy" id="444603"/>
    <lineage>
        <taxon>Eukaryota</taxon>
        <taxon>Metazoa</taxon>
        <taxon>Ecdysozoa</taxon>
        <taxon>Arthropoda</taxon>
        <taxon>Hexapoda</taxon>
        <taxon>Insecta</taxon>
        <taxon>Pterygota</taxon>
        <taxon>Neoptera</taxon>
        <taxon>Endopterygota</taxon>
        <taxon>Coleoptera</taxon>
        <taxon>Polyphaga</taxon>
        <taxon>Cucujiformia</taxon>
        <taxon>Chrysomeloidea</taxon>
        <taxon>Chrysomelidae</taxon>
        <taxon>Galerucinae</taxon>
        <taxon>Alticini</taxon>
        <taxon>Phyllotreta</taxon>
    </lineage>
</organism>
<dbReference type="Pfam" id="PF08777">
    <property type="entry name" value="RRM_3"/>
    <property type="match status" value="1"/>
</dbReference>
<dbReference type="GO" id="GO:0005829">
    <property type="term" value="C:cytosol"/>
    <property type="evidence" value="ECO:0007669"/>
    <property type="project" value="TreeGrafter"/>
</dbReference>
<reference evidence="8" key="1">
    <citation type="submission" date="2022-01" db="EMBL/GenBank/DDBJ databases">
        <authorList>
            <person name="King R."/>
        </authorList>
    </citation>
    <scope>NUCLEOTIDE SEQUENCE</scope>
</reference>
<dbReference type="PRINTS" id="PR00302">
    <property type="entry name" value="LUPUSLA"/>
</dbReference>
<dbReference type="CDD" id="cd08028">
    <property type="entry name" value="LARP_3"/>
    <property type="match status" value="1"/>
</dbReference>
<dbReference type="Proteomes" id="UP001153712">
    <property type="component" value="Chromosome 1"/>
</dbReference>
<evidence type="ECO:0000256" key="4">
    <source>
        <dbReference type="PROSITE-ProRule" id="PRU00332"/>
    </source>
</evidence>
<protein>
    <submittedName>
        <fullName evidence="8">Uncharacterized protein</fullName>
    </submittedName>
</protein>
<evidence type="ECO:0000259" key="7">
    <source>
        <dbReference type="PROSITE" id="PS51939"/>
    </source>
</evidence>
<dbReference type="OrthoDB" id="439993at2759"/>
<dbReference type="InterPro" id="IPR036390">
    <property type="entry name" value="WH_DNA-bd_sf"/>
</dbReference>
<dbReference type="InterPro" id="IPR035979">
    <property type="entry name" value="RBD_domain_sf"/>
</dbReference>
<dbReference type="EMBL" id="OU900094">
    <property type="protein sequence ID" value="CAG9854855.1"/>
    <property type="molecule type" value="Genomic_DNA"/>
</dbReference>
<evidence type="ECO:0000256" key="2">
    <source>
        <dbReference type="ARBA" id="ARBA00022884"/>
    </source>
</evidence>
<evidence type="ECO:0000313" key="8">
    <source>
        <dbReference type="EMBL" id="CAG9854855.1"/>
    </source>
</evidence>
<dbReference type="PROSITE" id="PS50961">
    <property type="entry name" value="HTH_LA"/>
    <property type="match status" value="1"/>
</dbReference>
<dbReference type="GO" id="GO:0008033">
    <property type="term" value="P:tRNA processing"/>
    <property type="evidence" value="ECO:0007669"/>
    <property type="project" value="TreeGrafter"/>
</dbReference>
<dbReference type="Pfam" id="PF05383">
    <property type="entry name" value="La"/>
    <property type="match status" value="1"/>
</dbReference>
<dbReference type="InterPro" id="IPR045180">
    <property type="entry name" value="La_dom_prot"/>
</dbReference>
<feature type="domain" description="XRRM" evidence="7">
    <location>
        <begin position="214"/>
        <end position="340"/>
    </location>
</feature>
<gene>
    <name evidence="8" type="ORF">PHYEVI_LOCUS1315</name>
</gene>
<dbReference type="SUPFAM" id="SSF46785">
    <property type="entry name" value="Winged helix' DNA-binding domain"/>
    <property type="match status" value="1"/>
</dbReference>
<evidence type="ECO:0000313" key="9">
    <source>
        <dbReference type="Proteomes" id="UP001153712"/>
    </source>
</evidence>
<keyword evidence="3" id="KW-0539">Nucleus</keyword>
<keyword evidence="2 4" id="KW-0694">RNA-binding</keyword>
<proteinExistence type="predicted"/>
<dbReference type="Gene3D" id="3.30.70.330">
    <property type="match status" value="2"/>
</dbReference>
<dbReference type="SMART" id="SM00360">
    <property type="entry name" value="RRM"/>
    <property type="match status" value="1"/>
</dbReference>
<dbReference type="SUPFAM" id="SSF54928">
    <property type="entry name" value="RNA-binding domain, RBD"/>
    <property type="match status" value="1"/>
</dbReference>
<dbReference type="Gene3D" id="1.10.10.10">
    <property type="entry name" value="Winged helix-like DNA-binding domain superfamily/Winged helix DNA-binding domain"/>
    <property type="match status" value="1"/>
</dbReference>
<evidence type="ECO:0000259" key="6">
    <source>
        <dbReference type="PROSITE" id="PS50961"/>
    </source>
</evidence>
<dbReference type="InterPro" id="IPR036388">
    <property type="entry name" value="WH-like_DNA-bd_sf"/>
</dbReference>
<dbReference type="InterPro" id="IPR002344">
    <property type="entry name" value="Lupus_La"/>
</dbReference>
<dbReference type="GO" id="GO:1990904">
    <property type="term" value="C:ribonucleoprotein complex"/>
    <property type="evidence" value="ECO:0007669"/>
    <property type="project" value="UniProtKB-UniRule"/>
</dbReference>
<dbReference type="InterPro" id="IPR006630">
    <property type="entry name" value="La_HTH"/>
</dbReference>
<dbReference type="GO" id="GO:0005634">
    <property type="term" value="C:nucleus"/>
    <property type="evidence" value="ECO:0007669"/>
    <property type="project" value="UniProtKB-SubCell"/>
</dbReference>
<name>A0A9N9TBH3_PHYSR</name>
<evidence type="ECO:0000256" key="3">
    <source>
        <dbReference type="ARBA" id="ARBA00023242"/>
    </source>
</evidence>
<dbReference type="CDD" id="cd12291">
    <property type="entry name" value="RRM1_La"/>
    <property type="match status" value="1"/>
</dbReference>
<keyword evidence="9" id="KW-1185">Reference proteome</keyword>
<dbReference type="GO" id="GO:0045727">
    <property type="term" value="P:positive regulation of translation"/>
    <property type="evidence" value="ECO:0007669"/>
    <property type="project" value="TreeGrafter"/>
</dbReference>
<dbReference type="GO" id="GO:0003729">
    <property type="term" value="F:mRNA binding"/>
    <property type="evidence" value="ECO:0007669"/>
    <property type="project" value="TreeGrafter"/>
</dbReference>
<feature type="region of interest" description="Disordered" evidence="5">
    <location>
        <begin position="315"/>
        <end position="344"/>
    </location>
</feature>
<sequence>MANDLDQQIIKQLEYYFGDINLPRDKFLQEKLKEDDGWVTLEVLLTFKRLAALSTDTEVIAKAAEKSENKIVEVSEDHKKIRRHPDNPVPELTAERRQILMDRTAYVKGFPLDEDLSKIIEFMEPHKVESCHRRTKKDHTFKGSCFIIFKDVEACKTFVELESLKYGEQELIRKFQKVYLDEKRAQFKKDKAALAQAKKDKAALADSQKQEQIDFPKGAVIHFTGLEEGQCLTREELKEKVKEVGELETQFIDFTKGDLQGYFRFPEANNAVDFFKKLTDGELEVSGYKLKLRVLEGQEEEEYLKKSSDAIHELRKKQKQGGKFRKRKFNHSHGGKNAKSKKTE</sequence>
<evidence type="ECO:0000256" key="1">
    <source>
        <dbReference type="ARBA" id="ARBA00004123"/>
    </source>
</evidence>
<comment type="subcellular location">
    <subcellularLocation>
        <location evidence="1">Nucleus</location>
    </subcellularLocation>
</comment>